<dbReference type="SUPFAM" id="SSF56399">
    <property type="entry name" value="ADP-ribosylation"/>
    <property type="match status" value="1"/>
</dbReference>
<dbReference type="EC" id="2.7.1.160" evidence="3"/>
<comment type="function">
    <text evidence="1">Catalyzes the last step of tRNA splicing, the transfer of the splice junction 2'-phosphate from ligated tRNA to NAD to produce ADP-ribose 1''-2'' cyclic phosphate.</text>
</comment>
<dbReference type="InterPro" id="IPR042080">
    <property type="entry name" value="RNA_2'-PTrans_N"/>
</dbReference>
<dbReference type="AlphaFoldDB" id="A0A2T4CCN7"/>
<comment type="similarity">
    <text evidence="2">Belongs to the KptA/TPT1 family.</text>
</comment>
<accession>A0A2T4CCN7</accession>
<feature type="region of interest" description="Disordered" evidence="7">
    <location>
        <begin position="1"/>
        <end position="43"/>
    </location>
</feature>
<dbReference type="Gene3D" id="3.20.170.30">
    <property type="match status" value="1"/>
</dbReference>
<dbReference type="Proteomes" id="UP000240760">
    <property type="component" value="Unassembled WGS sequence"/>
</dbReference>
<feature type="compositionally biased region" description="Gly residues" evidence="7">
    <location>
        <begin position="31"/>
        <end position="41"/>
    </location>
</feature>
<evidence type="ECO:0000256" key="5">
    <source>
        <dbReference type="ARBA" id="ARBA00023027"/>
    </source>
</evidence>
<reference evidence="8 9" key="1">
    <citation type="submission" date="2016-07" db="EMBL/GenBank/DDBJ databases">
        <title>Multiple horizontal gene transfer events from other fungi enriched the ability of initially mycotrophic Trichoderma (Ascomycota) to feed on dead plant biomass.</title>
        <authorList>
            <consortium name="DOE Joint Genome Institute"/>
            <person name="Aerts A."/>
            <person name="Atanasova L."/>
            <person name="Chenthamara K."/>
            <person name="Zhang J."/>
            <person name="Grujic M."/>
            <person name="Henrissat B."/>
            <person name="Kuo A."/>
            <person name="Salamov A."/>
            <person name="Lipzen A."/>
            <person name="Labutti K."/>
            <person name="Barry K."/>
            <person name="Miao Y."/>
            <person name="Rahimi M.J."/>
            <person name="Shen Q."/>
            <person name="Grigoriev I.V."/>
            <person name="Kubicek C.P."/>
            <person name="Druzhinina I.S."/>
        </authorList>
    </citation>
    <scope>NUCLEOTIDE SEQUENCE [LARGE SCALE GENOMIC DNA]</scope>
    <source>
        <strain evidence="8 9">ATCC 18648</strain>
    </source>
</reference>
<dbReference type="PANTHER" id="PTHR12684">
    <property type="entry name" value="PUTATIVE PHOSPHOTRANSFERASE"/>
    <property type="match status" value="1"/>
</dbReference>
<dbReference type="GO" id="GO:0000215">
    <property type="term" value="F:tRNA 2'-phosphotransferase activity"/>
    <property type="evidence" value="ECO:0007669"/>
    <property type="project" value="UniProtKB-EC"/>
</dbReference>
<dbReference type="GO" id="GO:0006388">
    <property type="term" value="P:tRNA splicing, via endonucleolytic cleavage and ligation"/>
    <property type="evidence" value="ECO:0007669"/>
    <property type="project" value="TreeGrafter"/>
</dbReference>
<dbReference type="InterPro" id="IPR002745">
    <property type="entry name" value="Ptrans_KptA/Tpt1"/>
</dbReference>
<organism evidence="8 9">
    <name type="scientific">Trichoderma longibrachiatum ATCC 18648</name>
    <dbReference type="NCBI Taxonomy" id="983965"/>
    <lineage>
        <taxon>Eukaryota</taxon>
        <taxon>Fungi</taxon>
        <taxon>Dikarya</taxon>
        <taxon>Ascomycota</taxon>
        <taxon>Pezizomycotina</taxon>
        <taxon>Sordariomycetes</taxon>
        <taxon>Hypocreomycetidae</taxon>
        <taxon>Hypocreales</taxon>
        <taxon>Hypocreaceae</taxon>
        <taxon>Trichoderma</taxon>
    </lineage>
</organism>
<feature type="compositionally biased region" description="Basic and acidic residues" evidence="7">
    <location>
        <begin position="16"/>
        <end position="25"/>
    </location>
</feature>
<dbReference type="OrthoDB" id="419694at2759"/>
<evidence type="ECO:0000256" key="1">
    <source>
        <dbReference type="ARBA" id="ARBA00003343"/>
    </source>
</evidence>
<evidence type="ECO:0000256" key="7">
    <source>
        <dbReference type="SAM" id="MobiDB-lite"/>
    </source>
</evidence>
<keyword evidence="9" id="KW-1185">Reference proteome</keyword>
<dbReference type="STRING" id="983965.A0A2T4CCN7"/>
<name>A0A2T4CCN7_TRILO</name>
<feature type="region of interest" description="Disordered" evidence="7">
    <location>
        <begin position="272"/>
        <end position="302"/>
    </location>
</feature>
<evidence type="ECO:0000256" key="6">
    <source>
        <dbReference type="ARBA" id="ARBA00047949"/>
    </source>
</evidence>
<protein>
    <recommendedName>
        <fullName evidence="3">2'-phosphotransferase</fullName>
        <ecNumber evidence="3">2.7.1.160</ecNumber>
    </recommendedName>
</protein>
<dbReference type="PANTHER" id="PTHR12684:SF2">
    <property type="entry name" value="TRNA 2'-PHOSPHOTRANSFERASE 1"/>
    <property type="match status" value="1"/>
</dbReference>
<comment type="catalytic activity">
    <reaction evidence="6">
        <text>2'-phospho-[ligated tRNA] + NAD(+) = mature tRNA + ADP-alpha-D-ribose 1'',2''-cyclic phosphate + nicotinamide</text>
        <dbReference type="Rhea" id="RHEA:23324"/>
        <dbReference type="Rhea" id="RHEA-COMP:11106"/>
        <dbReference type="Rhea" id="RHEA-COMP:11107"/>
        <dbReference type="ChEBI" id="CHEBI:17154"/>
        <dbReference type="ChEBI" id="CHEBI:57540"/>
        <dbReference type="ChEBI" id="CHEBI:76596"/>
        <dbReference type="ChEBI" id="CHEBI:82883"/>
        <dbReference type="ChEBI" id="CHEBI:85027"/>
        <dbReference type="EC" id="2.7.1.160"/>
    </reaction>
</comment>
<keyword evidence="5" id="KW-0520">NAD</keyword>
<evidence type="ECO:0000313" key="8">
    <source>
        <dbReference type="EMBL" id="PTB79294.1"/>
    </source>
</evidence>
<dbReference type="Gene3D" id="1.10.10.970">
    <property type="entry name" value="RNA 2'-phosphotransferase, Tpt1/KptA family, N-terminal domain"/>
    <property type="match status" value="1"/>
</dbReference>
<evidence type="ECO:0000256" key="3">
    <source>
        <dbReference type="ARBA" id="ARBA00012007"/>
    </source>
</evidence>
<dbReference type="InterPro" id="IPR042081">
    <property type="entry name" value="RNA_2'-PTrans_C"/>
</dbReference>
<proteinExistence type="inferred from homology"/>
<evidence type="ECO:0000256" key="2">
    <source>
        <dbReference type="ARBA" id="ARBA00009836"/>
    </source>
</evidence>
<keyword evidence="4" id="KW-0808">Transferase</keyword>
<evidence type="ECO:0000256" key="4">
    <source>
        <dbReference type="ARBA" id="ARBA00022679"/>
    </source>
</evidence>
<gene>
    <name evidence="8" type="ORF">M440DRAFT_17217</name>
</gene>
<feature type="compositionally biased region" description="Gly residues" evidence="7">
    <location>
        <begin position="293"/>
        <end position="302"/>
    </location>
</feature>
<evidence type="ECO:0000313" key="9">
    <source>
        <dbReference type="Proteomes" id="UP000240760"/>
    </source>
</evidence>
<dbReference type="Pfam" id="PF01885">
    <property type="entry name" value="PTS_2-RNA"/>
    <property type="match status" value="1"/>
</dbReference>
<sequence length="302" mass="32065">MSALENDGSSAAAHIAAEDKLADGKKKQRGGRGGGGGGGGQSREVLISKALSRLLRHQAANAGIQLDAEGFAALEEVMKWGPLRSLNVTFSDIKDVVASNEKQRFTLKLNPSVTVEPSSNQGSTTPSDYLIRANQGHSIKIESSSHLEPITIEAGNVPPKVVHGTYFAFWPAIEESGGLKVMGRNHIHCSTGTPEEGAVSGMRKDAELIVEIDVEKSLREGIQWWRSDNGVLLTEGGEGGVLSTRFFKKVTGRKIDVGVLWEDGERLAGLPEGIKARIPSGKGPRGGGRRGGRGGGRGWGRE</sequence>
<dbReference type="EMBL" id="KZ679128">
    <property type="protein sequence ID" value="PTB79294.1"/>
    <property type="molecule type" value="Genomic_DNA"/>
</dbReference>